<dbReference type="SUPFAM" id="SSF109755">
    <property type="entry name" value="PhoU-like"/>
    <property type="match status" value="1"/>
</dbReference>
<dbReference type="FunFam" id="1.20.58.220:FF:000004">
    <property type="entry name" value="Phosphate-specific transport system accessory protein PhoU"/>
    <property type="match status" value="1"/>
</dbReference>
<evidence type="ECO:0000256" key="1">
    <source>
        <dbReference type="ARBA" id="ARBA00004496"/>
    </source>
</evidence>
<comment type="caution">
    <text evidence="10">The sequence shown here is derived from an EMBL/GenBank/DDBJ whole genome shotgun (WGS) entry which is preliminary data.</text>
</comment>
<dbReference type="EMBL" id="JYNY01000372">
    <property type="protein sequence ID" value="KJJ84314.1"/>
    <property type="molecule type" value="Genomic_DNA"/>
</dbReference>
<dbReference type="Pfam" id="PF01895">
    <property type="entry name" value="PhoU"/>
    <property type="match status" value="2"/>
</dbReference>
<evidence type="ECO:0000256" key="3">
    <source>
        <dbReference type="ARBA" id="ARBA00011738"/>
    </source>
</evidence>
<name>A0A0F0CQN1_9BACT</name>
<dbReference type="InterPro" id="IPR038078">
    <property type="entry name" value="PhoU-like_sf"/>
</dbReference>
<comment type="function">
    <text evidence="7 8">Plays a role in the regulation of phosphate uptake.</text>
</comment>
<dbReference type="InterPro" id="IPR028366">
    <property type="entry name" value="PhoU"/>
</dbReference>
<evidence type="ECO:0000256" key="8">
    <source>
        <dbReference type="PIRNR" id="PIRNR003107"/>
    </source>
</evidence>
<dbReference type="PANTHER" id="PTHR42930">
    <property type="entry name" value="PHOSPHATE-SPECIFIC TRANSPORT SYSTEM ACCESSORY PROTEIN PHOU"/>
    <property type="match status" value="1"/>
</dbReference>
<dbReference type="GO" id="GO:0006817">
    <property type="term" value="P:phosphate ion transport"/>
    <property type="evidence" value="ECO:0007669"/>
    <property type="project" value="UniProtKB-KW"/>
</dbReference>
<evidence type="ECO:0000313" key="10">
    <source>
        <dbReference type="EMBL" id="KJJ84314.1"/>
    </source>
</evidence>
<dbReference type="Proteomes" id="UP000033428">
    <property type="component" value="Unassembled WGS sequence"/>
</dbReference>
<sequence>MMQRHFDEDLKQLNANLLKMAALAEESIYISIKALKDRDKELAQCVVVNDRRIDELEIELDELAISLLALRQPIAVDLRFITTGMKINGELERIADLSVNIAQRVLAIADMPNLKPVDNINKLADISRRMVREAIDSFVNRDEKLARQVIGEDPEADNLRDSVYKELIEEYMLKDNSTITRAVPLILVSRHLERICDHATYIAEEVIYMIRAKIVKHHPEELDK</sequence>
<evidence type="ECO:0000256" key="6">
    <source>
        <dbReference type="ARBA" id="ARBA00022592"/>
    </source>
</evidence>
<evidence type="ECO:0000256" key="2">
    <source>
        <dbReference type="ARBA" id="ARBA00008107"/>
    </source>
</evidence>
<dbReference type="Gene3D" id="1.20.58.220">
    <property type="entry name" value="Phosphate transport system protein phou homolog 2, domain 2"/>
    <property type="match status" value="1"/>
</dbReference>
<protein>
    <recommendedName>
        <fullName evidence="8">Phosphate-specific transport system accessory protein PhoU</fullName>
    </recommendedName>
</protein>
<evidence type="ECO:0000259" key="9">
    <source>
        <dbReference type="Pfam" id="PF01895"/>
    </source>
</evidence>
<gene>
    <name evidence="10" type="ORF">OMAG_001777</name>
</gene>
<dbReference type="GO" id="GO:0045936">
    <property type="term" value="P:negative regulation of phosphate metabolic process"/>
    <property type="evidence" value="ECO:0007669"/>
    <property type="project" value="InterPro"/>
</dbReference>
<comment type="subunit">
    <text evidence="3 8">Homodimer.</text>
</comment>
<comment type="similarity">
    <text evidence="2 8">Belongs to the PhoU family.</text>
</comment>
<dbReference type="GO" id="GO:0005737">
    <property type="term" value="C:cytoplasm"/>
    <property type="evidence" value="ECO:0007669"/>
    <property type="project" value="UniProtKB-SubCell"/>
</dbReference>
<dbReference type="PANTHER" id="PTHR42930:SF3">
    <property type="entry name" value="PHOSPHATE-SPECIFIC TRANSPORT SYSTEM ACCESSORY PROTEIN PHOU"/>
    <property type="match status" value="1"/>
</dbReference>
<dbReference type="PIRSF" id="PIRSF003107">
    <property type="entry name" value="PhoU"/>
    <property type="match status" value="1"/>
</dbReference>
<dbReference type="InterPro" id="IPR026022">
    <property type="entry name" value="PhoU_dom"/>
</dbReference>
<keyword evidence="4 8" id="KW-0813">Transport</keyword>
<keyword evidence="5 8" id="KW-0963">Cytoplasm</keyword>
<dbReference type="NCBIfam" id="TIGR02135">
    <property type="entry name" value="phoU_full"/>
    <property type="match status" value="1"/>
</dbReference>
<feature type="domain" description="PhoU" evidence="9">
    <location>
        <begin position="120"/>
        <end position="206"/>
    </location>
</feature>
<evidence type="ECO:0000256" key="7">
    <source>
        <dbReference type="ARBA" id="ARBA00056181"/>
    </source>
</evidence>
<keyword evidence="11" id="KW-1185">Reference proteome</keyword>
<reference evidence="10 11" key="1">
    <citation type="submission" date="2015-02" db="EMBL/GenBank/DDBJ databases">
        <title>Single-cell genomics of uncultivated deep-branching MTB reveals a conserved set of magnetosome genes.</title>
        <authorList>
            <person name="Kolinko S."/>
            <person name="Richter M."/>
            <person name="Glockner F.O."/>
            <person name="Brachmann A."/>
            <person name="Schuler D."/>
        </authorList>
    </citation>
    <scope>NUCLEOTIDE SEQUENCE [LARGE SCALE GENOMIC DNA]</scope>
    <source>
        <strain evidence="10">SKK-01</strain>
    </source>
</reference>
<evidence type="ECO:0000256" key="5">
    <source>
        <dbReference type="ARBA" id="ARBA00022490"/>
    </source>
</evidence>
<dbReference type="GO" id="GO:0030643">
    <property type="term" value="P:intracellular phosphate ion homeostasis"/>
    <property type="evidence" value="ECO:0007669"/>
    <property type="project" value="InterPro"/>
</dbReference>
<proteinExistence type="inferred from homology"/>
<feature type="domain" description="PhoU" evidence="9">
    <location>
        <begin position="17"/>
        <end position="105"/>
    </location>
</feature>
<keyword evidence="6 8" id="KW-0592">Phosphate transport</keyword>
<dbReference type="AlphaFoldDB" id="A0A0F0CQN1"/>
<evidence type="ECO:0000313" key="11">
    <source>
        <dbReference type="Proteomes" id="UP000033428"/>
    </source>
</evidence>
<evidence type="ECO:0000256" key="4">
    <source>
        <dbReference type="ARBA" id="ARBA00022448"/>
    </source>
</evidence>
<accession>A0A0F0CQN1</accession>
<comment type="subcellular location">
    <subcellularLocation>
        <location evidence="1 8">Cytoplasm</location>
    </subcellularLocation>
</comment>
<organism evidence="10 11">
    <name type="scientific">Candidatus Omnitrophus magneticus</name>
    <dbReference type="NCBI Taxonomy" id="1609969"/>
    <lineage>
        <taxon>Bacteria</taxon>
        <taxon>Pseudomonadati</taxon>
        <taxon>Candidatus Omnitrophota</taxon>
        <taxon>Candidatus Omnitrophus</taxon>
    </lineage>
</organism>